<protein>
    <submittedName>
        <fullName evidence="1">Uncharacterized protein</fullName>
    </submittedName>
</protein>
<organism evidence="1 2">
    <name type="scientific">Stieleria marina</name>
    <dbReference type="NCBI Taxonomy" id="1930275"/>
    <lineage>
        <taxon>Bacteria</taxon>
        <taxon>Pseudomonadati</taxon>
        <taxon>Planctomycetota</taxon>
        <taxon>Planctomycetia</taxon>
        <taxon>Pirellulales</taxon>
        <taxon>Pirellulaceae</taxon>
        <taxon>Stieleria</taxon>
    </lineage>
</organism>
<proteinExistence type="predicted"/>
<name>A0A517NW06_9BACT</name>
<sequence length="51" mass="5979">MIVTADAELLLERSQGVGGIRRGQTRFSVFNRKHQSREKRCRYRFIYSFGG</sequence>
<accession>A0A517NW06</accession>
<dbReference type="AlphaFoldDB" id="A0A517NW06"/>
<gene>
    <name evidence="1" type="ORF">K239x_33070</name>
</gene>
<reference evidence="1 2" key="1">
    <citation type="submission" date="2019-02" db="EMBL/GenBank/DDBJ databases">
        <title>Deep-cultivation of Planctomycetes and their phenomic and genomic characterization uncovers novel biology.</title>
        <authorList>
            <person name="Wiegand S."/>
            <person name="Jogler M."/>
            <person name="Boedeker C."/>
            <person name="Pinto D."/>
            <person name="Vollmers J."/>
            <person name="Rivas-Marin E."/>
            <person name="Kohn T."/>
            <person name="Peeters S.H."/>
            <person name="Heuer A."/>
            <person name="Rast P."/>
            <person name="Oberbeckmann S."/>
            <person name="Bunk B."/>
            <person name="Jeske O."/>
            <person name="Meyerdierks A."/>
            <person name="Storesund J.E."/>
            <person name="Kallscheuer N."/>
            <person name="Luecker S."/>
            <person name="Lage O.M."/>
            <person name="Pohl T."/>
            <person name="Merkel B.J."/>
            <person name="Hornburger P."/>
            <person name="Mueller R.-W."/>
            <person name="Bruemmer F."/>
            <person name="Labrenz M."/>
            <person name="Spormann A.M."/>
            <person name="Op den Camp H."/>
            <person name="Overmann J."/>
            <person name="Amann R."/>
            <person name="Jetten M.S.M."/>
            <person name="Mascher T."/>
            <person name="Medema M.H."/>
            <person name="Devos D.P."/>
            <person name="Kaster A.-K."/>
            <person name="Ovreas L."/>
            <person name="Rohde M."/>
            <person name="Galperin M.Y."/>
            <person name="Jogler C."/>
        </authorList>
    </citation>
    <scope>NUCLEOTIDE SEQUENCE [LARGE SCALE GENOMIC DNA]</scope>
    <source>
        <strain evidence="1 2">K23_9</strain>
    </source>
</reference>
<evidence type="ECO:0000313" key="2">
    <source>
        <dbReference type="Proteomes" id="UP000319817"/>
    </source>
</evidence>
<evidence type="ECO:0000313" key="1">
    <source>
        <dbReference type="EMBL" id="QDT11312.1"/>
    </source>
</evidence>
<keyword evidence="2" id="KW-1185">Reference proteome</keyword>
<dbReference type="Proteomes" id="UP000319817">
    <property type="component" value="Chromosome"/>
</dbReference>
<dbReference type="EMBL" id="CP036526">
    <property type="protein sequence ID" value="QDT11312.1"/>
    <property type="molecule type" value="Genomic_DNA"/>
</dbReference>